<organism evidence="1 2">
    <name type="scientific">Streptomyces fuscichromogenes</name>
    <dbReference type="NCBI Taxonomy" id="1324013"/>
    <lineage>
        <taxon>Bacteria</taxon>
        <taxon>Bacillati</taxon>
        <taxon>Actinomycetota</taxon>
        <taxon>Actinomycetes</taxon>
        <taxon>Kitasatosporales</taxon>
        <taxon>Streptomycetaceae</taxon>
        <taxon>Streptomyces</taxon>
    </lineage>
</organism>
<accession>A0A917UHR8</accession>
<gene>
    <name evidence="1" type="ORF">GCM10011578_009860</name>
</gene>
<reference evidence="1" key="1">
    <citation type="journal article" date="2014" name="Int. J. Syst. Evol. Microbiol.">
        <title>Complete genome sequence of Corynebacterium casei LMG S-19264T (=DSM 44701T), isolated from a smear-ripened cheese.</title>
        <authorList>
            <consortium name="US DOE Joint Genome Institute (JGI-PGF)"/>
            <person name="Walter F."/>
            <person name="Albersmeier A."/>
            <person name="Kalinowski J."/>
            <person name="Ruckert C."/>
        </authorList>
    </citation>
    <scope>NUCLEOTIDE SEQUENCE</scope>
    <source>
        <strain evidence="1">CGMCC 4.7110</strain>
    </source>
</reference>
<evidence type="ECO:0000313" key="2">
    <source>
        <dbReference type="Proteomes" id="UP000653411"/>
    </source>
</evidence>
<dbReference type="RefSeq" id="WP_189261314.1">
    <property type="nucleotide sequence ID" value="NZ_BMML01000002.1"/>
</dbReference>
<evidence type="ECO:0000313" key="1">
    <source>
        <dbReference type="EMBL" id="GGM91926.1"/>
    </source>
</evidence>
<reference evidence="1" key="2">
    <citation type="submission" date="2020-09" db="EMBL/GenBank/DDBJ databases">
        <authorList>
            <person name="Sun Q."/>
            <person name="Zhou Y."/>
        </authorList>
    </citation>
    <scope>NUCLEOTIDE SEQUENCE</scope>
    <source>
        <strain evidence="1">CGMCC 4.7110</strain>
    </source>
</reference>
<dbReference type="EMBL" id="BMML01000002">
    <property type="protein sequence ID" value="GGM91926.1"/>
    <property type="molecule type" value="Genomic_DNA"/>
</dbReference>
<keyword evidence="2" id="KW-1185">Reference proteome</keyword>
<dbReference type="AlphaFoldDB" id="A0A917UHR8"/>
<dbReference type="Proteomes" id="UP000653411">
    <property type="component" value="Unassembled WGS sequence"/>
</dbReference>
<protein>
    <submittedName>
        <fullName evidence="1">Uncharacterized protein</fullName>
    </submittedName>
</protein>
<proteinExistence type="predicted"/>
<comment type="caution">
    <text evidence="1">The sequence shown here is derived from an EMBL/GenBank/DDBJ whole genome shotgun (WGS) entry which is preliminary data.</text>
</comment>
<name>A0A917UHR8_9ACTN</name>
<sequence>MSGRLLPWTGVDGKPGYLVGDGTGYVSRLADQVESMHLGMAGDLLDHAAELLAEHRLTVEELRYLVRRLSEPLREVKRVAESRGARLPD</sequence>